<feature type="region of interest" description="Disordered" evidence="6">
    <location>
        <begin position="734"/>
        <end position="792"/>
    </location>
</feature>
<dbReference type="Proteomes" id="UP000324800">
    <property type="component" value="Unassembled WGS sequence"/>
</dbReference>
<dbReference type="PANTHER" id="PTHR46143">
    <property type="entry name" value="CALPAIN-7"/>
    <property type="match status" value="1"/>
</dbReference>
<feature type="compositionally biased region" description="Basic and acidic residues" evidence="6">
    <location>
        <begin position="654"/>
        <end position="670"/>
    </location>
</feature>
<dbReference type="PROSITE" id="PS50203">
    <property type="entry name" value="CALPAIN_CAT"/>
    <property type="match status" value="1"/>
</dbReference>
<feature type="compositionally biased region" description="Basic and acidic residues" evidence="6">
    <location>
        <begin position="966"/>
        <end position="1003"/>
    </location>
</feature>
<evidence type="ECO:0000313" key="9">
    <source>
        <dbReference type="Proteomes" id="UP000324800"/>
    </source>
</evidence>
<feature type="compositionally biased region" description="Polar residues" evidence="6">
    <location>
        <begin position="767"/>
        <end position="777"/>
    </location>
</feature>
<protein>
    <submittedName>
        <fullName evidence="8">Putative cysteine proteinase</fullName>
    </submittedName>
</protein>
<feature type="compositionally biased region" description="Acidic residues" evidence="6">
    <location>
        <begin position="742"/>
        <end position="756"/>
    </location>
</feature>
<feature type="region of interest" description="Disordered" evidence="6">
    <location>
        <begin position="654"/>
        <end position="680"/>
    </location>
</feature>
<dbReference type="GO" id="GO:0006508">
    <property type="term" value="P:proteolysis"/>
    <property type="evidence" value="ECO:0007669"/>
    <property type="project" value="UniProtKB-KW"/>
</dbReference>
<evidence type="ECO:0000256" key="3">
    <source>
        <dbReference type="ARBA" id="ARBA00022807"/>
    </source>
</evidence>
<accession>A0A5J4UY95</accession>
<evidence type="ECO:0000313" key="8">
    <source>
        <dbReference type="EMBL" id="KAA6375160.1"/>
    </source>
</evidence>
<feature type="compositionally biased region" description="Acidic residues" evidence="6">
    <location>
        <begin position="778"/>
        <end position="789"/>
    </location>
</feature>
<dbReference type="OrthoDB" id="167576at2759"/>
<dbReference type="InterPro" id="IPR022684">
    <property type="entry name" value="Calpain_cysteine_protease"/>
</dbReference>
<evidence type="ECO:0000259" key="7">
    <source>
        <dbReference type="PROSITE" id="PS50203"/>
    </source>
</evidence>
<evidence type="ECO:0000256" key="1">
    <source>
        <dbReference type="ARBA" id="ARBA00022670"/>
    </source>
</evidence>
<feature type="compositionally biased region" description="Basic residues" evidence="6">
    <location>
        <begin position="671"/>
        <end position="680"/>
    </location>
</feature>
<dbReference type="InterPro" id="IPR038765">
    <property type="entry name" value="Papain-like_cys_pep_sf"/>
</dbReference>
<feature type="domain" description="Calpain catalytic" evidence="7">
    <location>
        <begin position="39"/>
        <end position="308"/>
    </location>
</feature>
<feature type="non-terminal residue" evidence="8">
    <location>
        <position position="1"/>
    </location>
</feature>
<name>A0A5J4UY95_9EUKA</name>
<feature type="active site" evidence="4 5">
    <location>
        <position position="49"/>
    </location>
</feature>
<comment type="caution">
    <text evidence="8">The sequence shown here is derived from an EMBL/GenBank/DDBJ whole genome shotgun (WGS) entry which is preliminary data.</text>
</comment>
<reference evidence="8 9" key="1">
    <citation type="submission" date="2019-03" db="EMBL/GenBank/DDBJ databases">
        <title>Single cell metagenomics reveals metabolic interactions within the superorganism composed of flagellate Streblomastix strix and complex community of Bacteroidetes bacteria on its surface.</title>
        <authorList>
            <person name="Treitli S.C."/>
            <person name="Kolisko M."/>
            <person name="Husnik F."/>
            <person name="Keeling P."/>
            <person name="Hampl V."/>
        </authorList>
    </citation>
    <scope>NUCLEOTIDE SEQUENCE [LARGE SCALE GENOMIC DNA]</scope>
    <source>
        <strain evidence="8">ST1C</strain>
    </source>
</reference>
<sequence length="1010" mass="117105">VPELLIPEKIFGCKRSEHDLFKTTTNSYGDKTKETNDWNNIQQGRVSDCAFITALILNKRAESEDKKIPFITDKCQYFRYGRFQVRFFVNGAWRVVQVDDSIPCYPLGKGISPERKPRRICVARSKTPQELWVTLYEKAYLRLVGDGYNSEKISFCDAMFAIGKWIPDNSWKFDHIIDLKNDQWKRFERLLLKGDIAAKISVPIGQLDEEASKELGIIENHAYAIVGTAESKTGTVRLLQLRNPHGEEVWRGSYSGWDTTNWVEELKEAAMFSPEATEQEYMEKQGKDGTFWISLDDVSTHFENLQVCLKHTLYPHEQRIHFSWQKKDILIKNNKVRTLRAPQILLKKKSTTQTIFLILEQHYQSSEPINKIRNLADNDLSDLEKVLEADDDEDQNELNGEFSIAMHIYKHGRQISDPVASIESEKPQMRIFGETNVEPLNPRVLVTSQESNTTTFRKQHIIVERFGNYELPQDDEFGRNNFCGYFTVIPDILDHEIKQKKRKKGKKEEQNQPLDLPDEIRFTLHVFSNESLECCRQIPVEIADGMTIKARWGAKPLMKFKMKQEETVRLMIPTREKELSVKLWRREALVFDSKGVSQGTNELKAYFDLNKYFTEAFQSAMHIIFSQQFVVTLQQKIGSQDLGSTLIVTGQWEQDEKDKEKENENLNEKDKKKKEKLKNKKSKDKNQTLYAWVASEELEGINKFVGGVPPRILKISNEYNKKVSDGIAKEIELNKDSKDKADEEDEEDNELMDDQDIGYTMDMRGGNDNSDTLTVNENEGDNFQEDDNQLFEGSKSQPTKQFLLVPFLQPDCWKTRAPYRLQITPPSGFEVAKVKEIAAPWDHMSHEISWIDEFHEKEGHFENLLGTLSTRKAYLIHIPRASDIRFLFVYMQKATDARTISQQYSLRYLGRRPDSDEAELHNSIAKLLIGEISREAAHNKPNQGYNQNNQNDGNDAYKGFTQMETIKLKTRENEEDFQNEKPHDAKEKTDPKEDSQTEEERSQRAGIENI</sequence>
<evidence type="ECO:0000256" key="2">
    <source>
        <dbReference type="ARBA" id="ARBA00022801"/>
    </source>
</evidence>
<dbReference type="InterPro" id="IPR051297">
    <property type="entry name" value="PalB/RIM13"/>
</dbReference>
<dbReference type="AlphaFoldDB" id="A0A5J4UY95"/>
<feature type="region of interest" description="Disordered" evidence="6">
    <location>
        <begin position="964"/>
        <end position="1010"/>
    </location>
</feature>
<dbReference type="InterPro" id="IPR001300">
    <property type="entry name" value="Peptidase_C2_calpain_cat"/>
</dbReference>
<dbReference type="GO" id="GO:0004198">
    <property type="term" value="F:calcium-dependent cysteine-type endopeptidase activity"/>
    <property type="evidence" value="ECO:0007669"/>
    <property type="project" value="InterPro"/>
</dbReference>
<dbReference type="SMART" id="SM00230">
    <property type="entry name" value="CysPc"/>
    <property type="match status" value="1"/>
</dbReference>
<keyword evidence="3 5" id="KW-0788">Thiol protease</keyword>
<dbReference type="EMBL" id="SNRW01011436">
    <property type="protein sequence ID" value="KAA6375160.1"/>
    <property type="molecule type" value="Genomic_DNA"/>
</dbReference>
<keyword evidence="1 5" id="KW-0645">Protease</keyword>
<dbReference type="PANTHER" id="PTHR46143:SF1">
    <property type="entry name" value="CALPAIN-7"/>
    <property type="match status" value="1"/>
</dbReference>
<dbReference type="Pfam" id="PF00648">
    <property type="entry name" value="Peptidase_C2"/>
    <property type="match status" value="1"/>
</dbReference>
<evidence type="ECO:0000256" key="5">
    <source>
        <dbReference type="PROSITE-ProRule" id="PRU00239"/>
    </source>
</evidence>
<evidence type="ECO:0000256" key="6">
    <source>
        <dbReference type="SAM" id="MobiDB-lite"/>
    </source>
</evidence>
<organism evidence="8 9">
    <name type="scientific">Streblomastix strix</name>
    <dbReference type="NCBI Taxonomy" id="222440"/>
    <lineage>
        <taxon>Eukaryota</taxon>
        <taxon>Metamonada</taxon>
        <taxon>Preaxostyla</taxon>
        <taxon>Oxymonadida</taxon>
        <taxon>Streblomastigidae</taxon>
        <taxon>Streblomastix</taxon>
    </lineage>
</organism>
<evidence type="ECO:0000256" key="4">
    <source>
        <dbReference type="PIRSR" id="PIRSR622684-1"/>
    </source>
</evidence>
<gene>
    <name evidence="8" type="ORF">EZS28_029314</name>
</gene>
<feature type="active site" evidence="4 5">
    <location>
        <position position="221"/>
    </location>
</feature>
<dbReference type="SUPFAM" id="SSF54001">
    <property type="entry name" value="Cysteine proteinases"/>
    <property type="match status" value="1"/>
</dbReference>
<proteinExistence type="predicted"/>
<keyword evidence="2 5" id="KW-0378">Hydrolase</keyword>
<dbReference type="Gene3D" id="3.90.70.10">
    <property type="entry name" value="Cysteine proteinases"/>
    <property type="match status" value="1"/>
</dbReference>
<dbReference type="PRINTS" id="PR00704">
    <property type="entry name" value="CALPAIN"/>
</dbReference>
<feature type="active site" evidence="4 5">
    <location>
        <position position="243"/>
    </location>
</feature>